<comment type="caution">
    <text evidence="1">The sequence shown here is derived from an EMBL/GenBank/DDBJ whole genome shotgun (WGS) entry which is preliminary data.</text>
</comment>
<gene>
    <name evidence="1" type="ORF">QBC38DRAFT_503977</name>
</gene>
<accession>A0AAN7BE69</accession>
<organism evidence="1 2">
    <name type="scientific">Podospora fimiseda</name>
    <dbReference type="NCBI Taxonomy" id="252190"/>
    <lineage>
        <taxon>Eukaryota</taxon>
        <taxon>Fungi</taxon>
        <taxon>Dikarya</taxon>
        <taxon>Ascomycota</taxon>
        <taxon>Pezizomycotina</taxon>
        <taxon>Sordariomycetes</taxon>
        <taxon>Sordariomycetidae</taxon>
        <taxon>Sordariales</taxon>
        <taxon>Podosporaceae</taxon>
        <taxon>Podospora</taxon>
    </lineage>
</organism>
<protein>
    <submittedName>
        <fullName evidence="1">Uncharacterized protein</fullName>
    </submittedName>
</protein>
<dbReference type="Proteomes" id="UP001301958">
    <property type="component" value="Unassembled WGS sequence"/>
</dbReference>
<evidence type="ECO:0000313" key="1">
    <source>
        <dbReference type="EMBL" id="KAK4222486.1"/>
    </source>
</evidence>
<proteinExistence type="predicted"/>
<dbReference type="AlphaFoldDB" id="A0AAN7BE69"/>
<dbReference type="EMBL" id="MU865469">
    <property type="protein sequence ID" value="KAK4222486.1"/>
    <property type="molecule type" value="Genomic_DNA"/>
</dbReference>
<sequence length="430" mass="48693">MAPTTFLRFPDLPQELQDLVWEHALRPMDARGIHRFSILQNRRQYPRGVAIGLSGSSIYKKAQDSFVLGAPRTTNKGGHYSWTSRNNTSAYLYDAGLWEACDDSLAIIQKNLVEVRLQSSKPLIDLHCTKAGPPFPLIWRPDNNIVLLSTSDMERLIKFSKTFEVDTQAITPSGSWYPAYGNFSRIAIAFNGRRWCRGLHSHTGEPFQVLSDCWDSDGGPCNLQALCDEPTVRGYIARRLKRKLLHQGYAAPQDFVDTKIWLFDDQNIWEQNGGDVDFYDSSGHYKLLSTKDDLLSLTGSIAMFLDFLWVLLDRWEQGINFNADGDAVYDLICVIVPLQSTTPGRDDKKKVPKKEESQALQTAEATIEAAKGVIRGAKQNLRKIRTGRGELPAVVEKKKKAIQKEKIEPARQEIQKAREVIRGIKQRNKK</sequence>
<reference evidence="1" key="1">
    <citation type="journal article" date="2023" name="Mol. Phylogenet. Evol.">
        <title>Genome-scale phylogeny and comparative genomics of the fungal order Sordariales.</title>
        <authorList>
            <person name="Hensen N."/>
            <person name="Bonometti L."/>
            <person name="Westerberg I."/>
            <person name="Brannstrom I.O."/>
            <person name="Guillou S."/>
            <person name="Cros-Aarteil S."/>
            <person name="Calhoun S."/>
            <person name="Haridas S."/>
            <person name="Kuo A."/>
            <person name="Mondo S."/>
            <person name="Pangilinan J."/>
            <person name="Riley R."/>
            <person name="LaButti K."/>
            <person name="Andreopoulos B."/>
            <person name="Lipzen A."/>
            <person name="Chen C."/>
            <person name="Yan M."/>
            <person name="Daum C."/>
            <person name="Ng V."/>
            <person name="Clum A."/>
            <person name="Steindorff A."/>
            <person name="Ohm R.A."/>
            <person name="Martin F."/>
            <person name="Silar P."/>
            <person name="Natvig D.O."/>
            <person name="Lalanne C."/>
            <person name="Gautier V."/>
            <person name="Ament-Velasquez S.L."/>
            <person name="Kruys A."/>
            <person name="Hutchinson M.I."/>
            <person name="Powell A.J."/>
            <person name="Barry K."/>
            <person name="Miller A.N."/>
            <person name="Grigoriev I.V."/>
            <person name="Debuchy R."/>
            <person name="Gladieux P."/>
            <person name="Hiltunen Thoren M."/>
            <person name="Johannesson H."/>
        </authorList>
    </citation>
    <scope>NUCLEOTIDE SEQUENCE</scope>
    <source>
        <strain evidence="1">CBS 990.96</strain>
    </source>
</reference>
<reference evidence="1" key="2">
    <citation type="submission" date="2023-05" db="EMBL/GenBank/DDBJ databases">
        <authorList>
            <consortium name="Lawrence Berkeley National Laboratory"/>
            <person name="Steindorff A."/>
            <person name="Hensen N."/>
            <person name="Bonometti L."/>
            <person name="Westerberg I."/>
            <person name="Brannstrom I.O."/>
            <person name="Guillou S."/>
            <person name="Cros-Aarteil S."/>
            <person name="Calhoun S."/>
            <person name="Haridas S."/>
            <person name="Kuo A."/>
            <person name="Mondo S."/>
            <person name="Pangilinan J."/>
            <person name="Riley R."/>
            <person name="Labutti K."/>
            <person name="Andreopoulos B."/>
            <person name="Lipzen A."/>
            <person name="Chen C."/>
            <person name="Yanf M."/>
            <person name="Daum C."/>
            <person name="Ng V."/>
            <person name="Clum A."/>
            <person name="Ohm R."/>
            <person name="Martin F."/>
            <person name="Silar P."/>
            <person name="Natvig D."/>
            <person name="Lalanne C."/>
            <person name="Gautier V."/>
            <person name="Ament-Velasquez S.L."/>
            <person name="Kruys A."/>
            <person name="Hutchinson M.I."/>
            <person name="Powell A.J."/>
            <person name="Barry K."/>
            <person name="Miller A.N."/>
            <person name="Grigoriev I.V."/>
            <person name="Debuchy R."/>
            <person name="Gladieux P."/>
            <person name="Thoren M.H."/>
            <person name="Johannesson H."/>
        </authorList>
    </citation>
    <scope>NUCLEOTIDE SEQUENCE</scope>
    <source>
        <strain evidence="1">CBS 990.96</strain>
    </source>
</reference>
<name>A0AAN7BE69_9PEZI</name>
<evidence type="ECO:0000313" key="2">
    <source>
        <dbReference type="Proteomes" id="UP001301958"/>
    </source>
</evidence>
<keyword evidence="2" id="KW-1185">Reference proteome</keyword>